<name>X1TRY3_9ZZZZ</name>
<organism evidence="2">
    <name type="scientific">marine sediment metagenome</name>
    <dbReference type="NCBI Taxonomy" id="412755"/>
    <lineage>
        <taxon>unclassified sequences</taxon>
        <taxon>metagenomes</taxon>
        <taxon>ecological metagenomes</taxon>
    </lineage>
</organism>
<evidence type="ECO:0000313" key="2">
    <source>
        <dbReference type="EMBL" id="GAI82799.1"/>
    </source>
</evidence>
<dbReference type="GO" id="GO:0003677">
    <property type="term" value="F:DNA binding"/>
    <property type="evidence" value="ECO:0007669"/>
    <property type="project" value="InterPro"/>
</dbReference>
<dbReference type="NCBIfam" id="TIGR01764">
    <property type="entry name" value="excise"/>
    <property type="match status" value="1"/>
</dbReference>
<dbReference type="InterPro" id="IPR010093">
    <property type="entry name" value="SinI_DNA-bd"/>
</dbReference>
<sequence length="98" mass="11256">MLETARRTPASDWLTVDDIAKELKVSKSIIYRLIRHGELEAVNLVDSNGGIAKKGHYRIKRSCLDQYLESKGVKPLPNNSHYISRRRQYPKVKNHLGL</sequence>
<feature type="domain" description="Helix-turn-helix" evidence="1">
    <location>
        <begin position="13"/>
        <end position="71"/>
    </location>
</feature>
<reference evidence="2" key="1">
    <citation type="journal article" date="2014" name="Front. Microbiol.">
        <title>High frequency of phylogenetically diverse reductive dehalogenase-homologous genes in deep subseafloor sedimentary metagenomes.</title>
        <authorList>
            <person name="Kawai M."/>
            <person name="Futagami T."/>
            <person name="Toyoda A."/>
            <person name="Takaki Y."/>
            <person name="Nishi S."/>
            <person name="Hori S."/>
            <person name="Arai W."/>
            <person name="Tsubouchi T."/>
            <person name="Morono Y."/>
            <person name="Uchiyama I."/>
            <person name="Ito T."/>
            <person name="Fujiyama A."/>
            <person name="Inagaki F."/>
            <person name="Takami H."/>
        </authorList>
    </citation>
    <scope>NUCLEOTIDE SEQUENCE</scope>
    <source>
        <strain evidence="2">Expedition CK06-06</strain>
    </source>
</reference>
<dbReference type="Pfam" id="PF12728">
    <property type="entry name" value="HTH_17"/>
    <property type="match status" value="1"/>
</dbReference>
<dbReference type="EMBL" id="BARW01006941">
    <property type="protein sequence ID" value="GAI82799.1"/>
    <property type="molecule type" value="Genomic_DNA"/>
</dbReference>
<gene>
    <name evidence="2" type="ORF">S12H4_14557</name>
</gene>
<dbReference type="InterPro" id="IPR041657">
    <property type="entry name" value="HTH_17"/>
</dbReference>
<comment type="caution">
    <text evidence="2">The sequence shown here is derived from an EMBL/GenBank/DDBJ whole genome shotgun (WGS) entry which is preliminary data.</text>
</comment>
<dbReference type="AlphaFoldDB" id="X1TRY3"/>
<proteinExistence type="predicted"/>
<evidence type="ECO:0000259" key="1">
    <source>
        <dbReference type="Pfam" id="PF12728"/>
    </source>
</evidence>
<protein>
    <recommendedName>
        <fullName evidence="1">Helix-turn-helix domain-containing protein</fullName>
    </recommendedName>
</protein>
<accession>X1TRY3</accession>